<evidence type="ECO:0000256" key="3">
    <source>
        <dbReference type="ARBA" id="ARBA00022553"/>
    </source>
</evidence>
<dbReference type="SUPFAM" id="SSF81665">
    <property type="entry name" value="Calcium ATPase, transmembrane domain M"/>
    <property type="match status" value="1"/>
</dbReference>
<dbReference type="Pfam" id="PF00122">
    <property type="entry name" value="E1-E2_ATPase"/>
    <property type="match status" value="1"/>
</dbReference>
<sequence length="295" mass="33373">MWIMWYSDEYYYYASCIVFISLVSIIYTLREIRKNERALRNTVHQSELTQVITRYPETNTEEESETTSEELVPGDIIIVKGSTIMQCDAALLNGNVIVDESMLRRMTYLGESIPVTKVAIPYYQSSTDHSGLQNTFDIRDHSRFILFSGTKVIQTRYYEGGAVRAIVIRTAFNTAKGELVRSILYPKPVDFKFNTDTYKYVGGMALIALVGMIFSFVMRVIRKEPASQIIKRTIDIITIAVPPALPAALSAGLVYAQNRLKKLNIFCISPSTINISGSINMVVFDKTGISRFYTL</sequence>
<evidence type="ECO:0000313" key="16">
    <source>
        <dbReference type="EMBL" id="CAF4062862.1"/>
    </source>
</evidence>
<dbReference type="EMBL" id="CAJOBA010038560">
    <property type="protein sequence ID" value="CAF4062862.1"/>
    <property type="molecule type" value="Genomic_DNA"/>
</dbReference>
<evidence type="ECO:0000256" key="2">
    <source>
        <dbReference type="ARBA" id="ARBA00006000"/>
    </source>
</evidence>
<dbReference type="InterPro" id="IPR023298">
    <property type="entry name" value="ATPase_P-typ_TM_dom_sf"/>
</dbReference>
<keyword evidence="3" id="KW-0597">Phosphoprotein</keyword>
<protein>
    <recommendedName>
        <fullName evidence="14">P-type ATPase A domain-containing protein</fullName>
    </recommendedName>
</protein>
<evidence type="ECO:0000256" key="1">
    <source>
        <dbReference type="ARBA" id="ARBA00004141"/>
    </source>
</evidence>
<evidence type="ECO:0000256" key="9">
    <source>
        <dbReference type="ARBA" id="ARBA00022967"/>
    </source>
</evidence>
<feature type="transmembrane region" description="Helical" evidence="13">
    <location>
        <begin position="233"/>
        <end position="256"/>
    </location>
</feature>
<feature type="domain" description="P-type ATPase A" evidence="14">
    <location>
        <begin position="61"/>
        <end position="183"/>
    </location>
</feature>
<comment type="catalytic activity">
    <reaction evidence="12">
        <text>ATP + H2O = ADP + phosphate + H(+)</text>
        <dbReference type="Rhea" id="RHEA:13065"/>
        <dbReference type="ChEBI" id="CHEBI:15377"/>
        <dbReference type="ChEBI" id="CHEBI:15378"/>
        <dbReference type="ChEBI" id="CHEBI:30616"/>
        <dbReference type="ChEBI" id="CHEBI:43474"/>
        <dbReference type="ChEBI" id="CHEBI:456216"/>
    </reaction>
</comment>
<keyword evidence="6" id="KW-0547">Nucleotide-binding</keyword>
<evidence type="ECO:0000256" key="8">
    <source>
        <dbReference type="ARBA" id="ARBA00022842"/>
    </source>
</evidence>
<evidence type="ECO:0000256" key="4">
    <source>
        <dbReference type="ARBA" id="ARBA00022692"/>
    </source>
</evidence>
<dbReference type="AlphaFoldDB" id="A0A8S2PPF6"/>
<keyword evidence="10 13" id="KW-1133">Transmembrane helix</keyword>
<evidence type="ECO:0000256" key="5">
    <source>
        <dbReference type="ARBA" id="ARBA00022723"/>
    </source>
</evidence>
<dbReference type="InterPro" id="IPR006544">
    <property type="entry name" value="P-type_TPase_V"/>
</dbReference>
<dbReference type="Proteomes" id="UP000677228">
    <property type="component" value="Unassembled WGS sequence"/>
</dbReference>
<feature type="transmembrane region" description="Helical" evidence="13">
    <location>
        <begin position="200"/>
        <end position="221"/>
    </location>
</feature>
<evidence type="ECO:0000259" key="14">
    <source>
        <dbReference type="Pfam" id="PF00122"/>
    </source>
</evidence>
<dbReference type="PANTHER" id="PTHR45630:SF8">
    <property type="entry name" value="CATION-TRANSPORTING ATPASE"/>
    <property type="match status" value="1"/>
</dbReference>
<dbReference type="GO" id="GO:0015203">
    <property type="term" value="F:polyamine transmembrane transporter activity"/>
    <property type="evidence" value="ECO:0007669"/>
    <property type="project" value="TreeGrafter"/>
</dbReference>
<reference evidence="16" key="1">
    <citation type="submission" date="2021-02" db="EMBL/GenBank/DDBJ databases">
        <authorList>
            <person name="Nowell W R."/>
        </authorList>
    </citation>
    <scope>NUCLEOTIDE SEQUENCE</scope>
</reference>
<dbReference type="GO" id="GO:0046872">
    <property type="term" value="F:metal ion binding"/>
    <property type="evidence" value="ECO:0007669"/>
    <property type="project" value="UniProtKB-KW"/>
</dbReference>
<accession>A0A8S2PPF6</accession>
<dbReference type="InterPro" id="IPR059000">
    <property type="entry name" value="ATPase_P-type_domA"/>
</dbReference>
<keyword evidence="8" id="KW-0460">Magnesium</keyword>
<gene>
    <name evidence="15" type="ORF">OVA965_LOCUS26488</name>
    <name evidence="16" type="ORF">TMI583_LOCUS27231</name>
</gene>
<dbReference type="GO" id="GO:0019829">
    <property type="term" value="F:ATPase-coupled monoatomic cation transmembrane transporter activity"/>
    <property type="evidence" value="ECO:0007669"/>
    <property type="project" value="TreeGrafter"/>
</dbReference>
<dbReference type="GO" id="GO:0006874">
    <property type="term" value="P:intracellular calcium ion homeostasis"/>
    <property type="evidence" value="ECO:0007669"/>
    <property type="project" value="TreeGrafter"/>
</dbReference>
<dbReference type="SUPFAM" id="SSF81653">
    <property type="entry name" value="Calcium ATPase, transduction domain A"/>
    <property type="match status" value="1"/>
</dbReference>
<evidence type="ECO:0000256" key="12">
    <source>
        <dbReference type="ARBA" id="ARBA00049360"/>
    </source>
</evidence>
<evidence type="ECO:0000256" key="10">
    <source>
        <dbReference type="ARBA" id="ARBA00022989"/>
    </source>
</evidence>
<dbReference type="Gene3D" id="1.20.1110.10">
    <property type="entry name" value="Calcium-transporting ATPase, transmembrane domain"/>
    <property type="match status" value="1"/>
</dbReference>
<feature type="transmembrane region" description="Helical" evidence="13">
    <location>
        <begin position="12"/>
        <end position="30"/>
    </location>
</feature>
<dbReference type="Proteomes" id="UP000682733">
    <property type="component" value="Unassembled WGS sequence"/>
</dbReference>
<dbReference type="GO" id="GO:0016020">
    <property type="term" value="C:membrane"/>
    <property type="evidence" value="ECO:0007669"/>
    <property type="project" value="UniProtKB-SubCell"/>
</dbReference>
<evidence type="ECO:0000256" key="7">
    <source>
        <dbReference type="ARBA" id="ARBA00022840"/>
    </source>
</evidence>
<dbReference type="Gene3D" id="2.70.150.10">
    <property type="entry name" value="Calcium-transporting ATPase, cytoplasmic transduction domain A"/>
    <property type="match status" value="1"/>
</dbReference>
<dbReference type="FunFam" id="1.20.1110.10:FF:000023">
    <property type="entry name" value="Cation-transporting ATPase"/>
    <property type="match status" value="1"/>
</dbReference>
<comment type="subcellular location">
    <subcellularLocation>
        <location evidence="1">Membrane</location>
        <topology evidence="1">Multi-pass membrane protein</topology>
    </subcellularLocation>
</comment>
<evidence type="ECO:0000313" key="15">
    <source>
        <dbReference type="EMBL" id="CAF1255800.1"/>
    </source>
</evidence>
<keyword evidence="11 13" id="KW-0472">Membrane</keyword>
<dbReference type="PANTHER" id="PTHR45630">
    <property type="entry name" value="CATION-TRANSPORTING ATPASE-RELATED"/>
    <property type="match status" value="1"/>
</dbReference>
<keyword evidence="4 13" id="KW-0812">Transmembrane</keyword>
<dbReference type="GO" id="GO:0005524">
    <property type="term" value="F:ATP binding"/>
    <property type="evidence" value="ECO:0007669"/>
    <property type="project" value="UniProtKB-KW"/>
</dbReference>
<comment type="caution">
    <text evidence="16">The sequence shown here is derived from an EMBL/GenBank/DDBJ whole genome shotgun (WGS) entry which is preliminary data.</text>
</comment>
<evidence type="ECO:0000256" key="6">
    <source>
        <dbReference type="ARBA" id="ARBA00022741"/>
    </source>
</evidence>
<keyword evidence="7" id="KW-0067">ATP-binding</keyword>
<comment type="similarity">
    <text evidence="2">Belongs to the cation transport ATPase (P-type) (TC 3.A.3) family. Type V subfamily.</text>
</comment>
<dbReference type="GO" id="GO:0140358">
    <property type="term" value="F:P-type transmembrane transporter activity"/>
    <property type="evidence" value="ECO:0007669"/>
    <property type="project" value="InterPro"/>
</dbReference>
<dbReference type="InterPro" id="IPR008250">
    <property type="entry name" value="ATPase_P-typ_transduc_dom_A_sf"/>
</dbReference>
<organism evidence="16 17">
    <name type="scientific">Didymodactylos carnosus</name>
    <dbReference type="NCBI Taxonomy" id="1234261"/>
    <lineage>
        <taxon>Eukaryota</taxon>
        <taxon>Metazoa</taxon>
        <taxon>Spiralia</taxon>
        <taxon>Gnathifera</taxon>
        <taxon>Rotifera</taxon>
        <taxon>Eurotatoria</taxon>
        <taxon>Bdelloidea</taxon>
        <taxon>Philodinida</taxon>
        <taxon>Philodinidae</taxon>
        <taxon>Didymodactylos</taxon>
    </lineage>
</organism>
<proteinExistence type="inferred from homology"/>
<keyword evidence="9" id="KW-1278">Translocase</keyword>
<keyword evidence="5" id="KW-0479">Metal-binding</keyword>
<dbReference type="EMBL" id="CAJNOK010017004">
    <property type="protein sequence ID" value="CAF1255800.1"/>
    <property type="molecule type" value="Genomic_DNA"/>
</dbReference>
<evidence type="ECO:0000256" key="13">
    <source>
        <dbReference type="SAM" id="Phobius"/>
    </source>
</evidence>
<evidence type="ECO:0000256" key="11">
    <source>
        <dbReference type="ARBA" id="ARBA00023136"/>
    </source>
</evidence>
<name>A0A8S2PPF6_9BILA</name>
<evidence type="ECO:0000313" key="17">
    <source>
        <dbReference type="Proteomes" id="UP000682733"/>
    </source>
</evidence>